<comment type="caution">
    <text evidence="9">The sequence shown here is derived from an EMBL/GenBank/DDBJ whole genome shotgun (WGS) entry which is preliminary data.</text>
</comment>
<feature type="transmembrane region" description="Helical" evidence="7">
    <location>
        <begin position="37"/>
        <end position="56"/>
    </location>
</feature>
<gene>
    <name evidence="9" type="ORF">AB1Y20_017537</name>
</gene>
<reference evidence="9 10" key="1">
    <citation type="journal article" date="2024" name="Science">
        <title>Giant polyketide synthase enzymes in the biosynthesis of giant marine polyether toxins.</title>
        <authorList>
            <person name="Fallon T.R."/>
            <person name="Shende V.V."/>
            <person name="Wierzbicki I.H."/>
            <person name="Pendleton A.L."/>
            <person name="Watervoot N.F."/>
            <person name="Auber R.P."/>
            <person name="Gonzalez D.J."/>
            <person name="Wisecaver J.H."/>
            <person name="Moore B.S."/>
        </authorList>
    </citation>
    <scope>NUCLEOTIDE SEQUENCE [LARGE SCALE GENOMIC DNA]</scope>
    <source>
        <strain evidence="9 10">12B1</strain>
    </source>
</reference>
<evidence type="ECO:0000256" key="2">
    <source>
        <dbReference type="ARBA" id="ARBA00022723"/>
    </source>
</evidence>
<dbReference type="PANTHER" id="PTHR10869">
    <property type="entry name" value="PROLYL 4-HYDROXYLASE ALPHA SUBUNIT"/>
    <property type="match status" value="1"/>
</dbReference>
<keyword evidence="4" id="KW-0560">Oxidoreductase</keyword>
<evidence type="ECO:0000256" key="5">
    <source>
        <dbReference type="ARBA" id="ARBA00023004"/>
    </source>
</evidence>
<dbReference type="Pfam" id="PF13640">
    <property type="entry name" value="2OG-FeII_Oxy_3"/>
    <property type="match status" value="1"/>
</dbReference>
<protein>
    <recommendedName>
        <fullName evidence="8">Fe2OG dioxygenase domain-containing protein</fullName>
    </recommendedName>
</protein>
<dbReference type="PROSITE" id="PS51471">
    <property type="entry name" value="FE2OG_OXY"/>
    <property type="match status" value="1"/>
</dbReference>
<evidence type="ECO:0000256" key="6">
    <source>
        <dbReference type="SAM" id="MobiDB-lite"/>
    </source>
</evidence>
<dbReference type="Gene3D" id="2.60.120.620">
    <property type="entry name" value="q2cbj1_9rhob like domain"/>
    <property type="match status" value="1"/>
</dbReference>
<evidence type="ECO:0000313" key="10">
    <source>
        <dbReference type="Proteomes" id="UP001515480"/>
    </source>
</evidence>
<dbReference type="GO" id="GO:0004656">
    <property type="term" value="F:procollagen-proline 4-dioxygenase activity"/>
    <property type="evidence" value="ECO:0007669"/>
    <property type="project" value="TreeGrafter"/>
</dbReference>
<keyword evidence="5" id="KW-0408">Iron</keyword>
<proteinExistence type="predicted"/>
<keyword evidence="7" id="KW-0472">Membrane</keyword>
<keyword evidence="7" id="KW-1133">Transmembrane helix</keyword>
<organism evidence="9 10">
    <name type="scientific">Prymnesium parvum</name>
    <name type="common">Toxic golden alga</name>
    <dbReference type="NCBI Taxonomy" id="97485"/>
    <lineage>
        <taxon>Eukaryota</taxon>
        <taxon>Haptista</taxon>
        <taxon>Haptophyta</taxon>
        <taxon>Prymnesiophyceae</taxon>
        <taxon>Prymnesiales</taxon>
        <taxon>Prymnesiaceae</taxon>
        <taxon>Prymnesium</taxon>
    </lineage>
</organism>
<dbReference type="InterPro" id="IPR044862">
    <property type="entry name" value="Pro_4_hyd_alph_FE2OG_OXY"/>
</dbReference>
<dbReference type="GO" id="GO:0031418">
    <property type="term" value="F:L-ascorbic acid binding"/>
    <property type="evidence" value="ECO:0007669"/>
    <property type="project" value="InterPro"/>
</dbReference>
<dbReference type="AlphaFoldDB" id="A0AB34JMX6"/>
<accession>A0AB34JMX6</accession>
<feature type="compositionally biased region" description="Basic and acidic residues" evidence="6">
    <location>
        <begin position="74"/>
        <end position="83"/>
    </location>
</feature>
<evidence type="ECO:0000256" key="3">
    <source>
        <dbReference type="ARBA" id="ARBA00022964"/>
    </source>
</evidence>
<keyword evidence="3" id="KW-0223">Dioxygenase</keyword>
<dbReference type="Proteomes" id="UP001515480">
    <property type="component" value="Unassembled WGS sequence"/>
</dbReference>
<dbReference type="SMART" id="SM00702">
    <property type="entry name" value="P4Hc"/>
    <property type="match status" value="1"/>
</dbReference>
<feature type="domain" description="Fe2OG dioxygenase" evidence="8">
    <location>
        <begin position="253"/>
        <end position="370"/>
    </location>
</feature>
<evidence type="ECO:0000256" key="1">
    <source>
        <dbReference type="ARBA" id="ARBA00001961"/>
    </source>
</evidence>
<dbReference type="InterPro" id="IPR045054">
    <property type="entry name" value="P4HA-like"/>
</dbReference>
<keyword evidence="2" id="KW-0479">Metal-binding</keyword>
<dbReference type="InterPro" id="IPR006620">
    <property type="entry name" value="Pro_4_hyd_alph"/>
</dbReference>
<evidence type="ECO:0000256" key="7">
    <source>
        <dbReference type="SAM" id="Phobius"/>
    </source>
</evidence>
<name>A0AB34JMX6_PRYPA</name>
<keyword evidence="10" id="KW-1185">Reference proteome</keyword>
<keyword evidence="7" id="KW-0812">Transmembrane</keyword>
<feature type="region of interest" description="Disordered" evidence="6">
    <location>
        <begin position="61"/>
        <end position="85"/>
    </location>
</feature>
<evidence type="ECO:0000259" key="8">
    <source>
        <dbReference type="PROSITE" id="PS51471"/>
    </source>
</evidence>
<evidence type="ECO:0000256" key="4">
    <source>
        <dbReference type="ARBA" id="ARBA00023002"/>
    </source>
</evidence>
<dbReference type="EMBL" id="JBGBPQ010000006">
    <property type="protein sequence ID" value="KAL1522552.1"/>
    <property type="molecule type" value="Genomic_DNA"/>
</dbReference>
<feature type="region of interest" description="Disordered" evidence="6">
    <location>
        <begin position="1"/>
        <end position="29"/>
    </location>
</feature>
<dbReference type="GO" id="GO:0005506">
    <property type="term" value="F:iron ion binding"/>
    <property type="evidence" value="ECO:0007669"/>
    <property type="project" value="InterPro"/>
</dbReference>
<dbReference type="GO" id="GO:0005783">
    <property type="term" value="C:endoplasmic reticulum"/>
    <property type="evidence" value="ECO:0007669"/>
    <property type="project" value="TreeGrafter"/>
</dbReference>
<dbReference type="PANTHER" id="PTHR10869:SF235">
    <property type="entry name" value="PROCOLLAGEN-PROLINE 4-DIOXYGENASE"/>
    <property type="match status" value="1"/>
</dbReference>
<dbReference type="InterPro" id="IPR005123">
    <property type="entry name" value="Oxoglu/Fe-dep_dioxygenase_dom"/>
</dbReference>
<evidence type="ECO:0000313" key="9">
    <source>
        <dbReference type="EMBL" id="KAL1522552.1"/>
    </source>
</evidence>
<sequence length="384" mass="42629">MGGKRRPQSKEAVAAPSLDWQASDAPGKRRRKRGVSWLLWLLGPLLAGGAVLFLGAKEPPAHMKPQEAETPAVKVDEGTDKMKPPPVDLHNTSECAAWAADGQCAANGAFMLTRCELSCLKLELVKQAYERRCPKPENYTPTLAPGQMPRTFARIMSHFQELEPEMISEDPPVILFHKFLSDAEAEAFIKHGAGRYSKSLGVGLDKDGKMADVPTEIRTSSHGWCQHQACLDDPEVQRVTARVADVTQTPTENAEFAQLVYYHACDDESDNNKCAFYRRHSDYIAGDQYRLQGVRIYTLFTYLNDVPEGGATRFTDLPNGPVTFQPVKGKAVLWPSVLADEPHTVDPRTHHEALPVTKGEKYGANFWIHQYNFRNTHAKGCTAG</sequence>
<comment type="cofactor">
    <cofactor evidence="1">
        <name>L-ascorbate</name>
        <dbReference type="ChEBI" id="CHEBI:38290"/>
    </cofactor>
</comment>